<feature type="domain" description="Mannosyl-glycoprotein endo-beta-N-acetylglucosamidase-like" evidence="3">
    <location>
        <begin position="5"/>
        <end position="154"/>
    </location>
</feature>
<dbReference type="Pfam" id="PF01832">
    <property type="entry name" value="Glucosaminidase"/>
    <property type="match status" value="1"/>
</dbReference>
<dbReference type="Proteomes" id="UP001469365">
    <property type="component" value="Unassembled WGS sequence"/>
</dbReference>
<keyword evidence="1" id="KW-0378">Hydrolase</keyword>
<comment type="caution">
    <text evidence="4">The sequence shown here is derived from an EMBL/GenBank/DDBJ whole genome shotgun (WGS) entry which is preliminary data.</text>
</comment>
<reference evidence="4 5" key="1">
    <citation type="submission" date="2024-04" db="EMBL/GenBank/DDBJ databases">
        <title>draft genome sequnece of Paenibacillus filicis.</title>
        <authorList>
            <person name="Kim D.-U."/>
        </authorList>
    </citation>
    <scope>NUCLEOTIDE SEQUENCE [LARGE SCALE GENOMIC DNA]</scope>
    <source>
        <strain evidence="4 5">KACC14197</strain>
    </source>
</reference>
<proteinExistence type="predicted"/>
<dbReference type="EMBL" id="JBBPCC010000019">
    <property type="protein sequence ID" value="MEK8131235.1"/>
    <property type="molecule type" value="Genomic_DNA"/>
</dbReference>
<evidence type="ECO:0000256" key="2">
    <source>
        <dbReference type="SAM" id="MobiDB-lite"/>
    </source>
</evidence>
<dbReference type="RefSeq" id="WP_341418363.1">
    <property type="nucleotide sequence ID" value="NZ_JBBPCC010000019.1"/>
</dbReference>
<evidence type="ECO:0000313" key="4">
    <source>
        <dbReference type="EMBL" id="MEK8131235.1"/>
    </source>
</evidence>
<evidence type="ECO:0000259" key="3">
    <source>
        <dbReference type="SMART" id="SM00047"/>
    </source>
</evidence>
<organism evidence="4 5">
    <name type="scientific">Paenibacillus filicis</name>
    <dbReference type="NCBI Taxonomy" id="669464"/>
    <lineage>
        <taxon>Bacteria</taxon>
        <taxon>Bacillati</taxon>
        <taxon>Bacillota</taxon>
        <taxon>Bacilli</taxon>
        <taxon>Bacillales</taxon>
        <taxon>Paenibacillaceae</taxon>
        <taxon>Paenibacillus</taxon>
    </lineage>
</organism>
<accession>A0ABU9DT25</accession>
<dbReference type="SMART" id="SM00047">
    <property type="entry name" value="LYZ2"/>
    <property type="match status" value="1"/>
</dbReference>
<evidence type="ECO:0000313" key="5">
    <source>
        <dbReference type="Proteomes" id="UP001469365"/>
    </source>
</evidence>
<dbReference type="PANTHER" id="PTHR33308:SF9">
    <property type="entry name" value="PEPTIDOGLYCAN HYDROLASE FLGJ"/>
    <property type="match status" value="1"/>
</dbReference>
<protein>
    <submittedName>
        <fullName evidence="4">Glucosaminidase domain-containing protein</fullName>
    </submittedName>
</protein>
<evidence type="ECO:0000256" key="1">
    <source>
        <dbReference type="ARBA" id="ARBA00022801"/>
    </source>
</evidence>
<dbReference type="Gene3D" id="4.10.80.30">
    <property type="entry name" value="DNA polymerase, domain 6"/>
    <property type="match status" value="1"/>
</dbReference>
<dbReference type="InterPro" id="IPR002901">
    <property type="entry name" value="MGlyc_endo_b_GlcNAc-like_dom"/>
</dbReference>
<name>A0ABU9DT25_9BACL</name>
<feature type="region of interest" description="Disordered" evidence="2">
    <location>
        <begin position="154"/>
        <end position="174"/>
    </location>
</feature>
<dbReference type="PANTHER" id="PTHR33308">
    <property type="entry name" value="PEPTIDOGLYCAN HYDROLASE FLGJ"/>
    <property type="match status" value="1"/>
</dbReference>
<sequence>MALTPQAFIAIIAPMAVKLRAEGSPIFPSVRIAQAMLETGCTLHSWNNLVGLKAGSGLPNAYWSGRTVSTKTWEVYDGVRHDGVTAYWRAYDTVADGFRDQDLLFQAQRYTRVRQASSPQTQTAMLLACGYATDPRYADKLNSLIATHRLTNYDEASDNTDNSTPTDKEDEDMTQPMKLAPWQWEMLYEVLGKAYNEDRLDWSWLQKIKDQTMTATELVFINTVLDGRLDRKIEV</sequence>
<dbReference type="Gene3D" id="1.10.530.10">
    <property type="match status" value="1"/>
</dbReference>
<gene>
    <name evidence="4" type="ORF">WMW72_25335</name>
</gene>
<keyword evidence="5" id="KW-1185">Reference proteome</keyword>
<dbReference type="InterPro" id="IPR051056">
    <property type="entry name" value="Glycosyl_Hydrolase_73"/>
</dbReference>